<reference evidence="3" key="1">
    <citation type="submission" date="2020-11" db="EMBL/GenBank/DDBJ databases">
        <title>Sequencing the genomes of 1000 actinobacteria strains.</title>
        <authorList>
            <person name="Klenk H.-P."/>
        </authorList>
    </citation>
    <scope>NUCLEOTIDE SEQUENCE</scope>
    <source>
        <strain evidence="3">DSM 45356</strain>
    </source>
</reference>
<feature type="signal peptide" evidence="2">
    <location>
        <begin position="1"/>
        <end position="18"/>
    </location>
</feature>
<sequence>MRTLRVLTIAGLAALALAACGAEPAKSPNADTQASTSSSAPAPTPTSTVNPNPQKVPASADEVVLVRTGGLAGVKDSWKIQPDGSWTSASDRTNANKSGKLTEAQRTTLTGLLKDPVLIKELKTPGTAKCADTFNYTLVVGPETYTVENCGQPRPTFDKVLGLIQGLTS</sequence>
<organism evidence="3 4">
    <name type="scientific">Longispora fulva</name>
    <dbReference type="NCBI Taxonomy" id="619741"/>
    <lineage>
        <taxon>Bacteria</taxon>
        <taxon>Bacillati</taxon>
        <taxon>Actinomycetota</taxon>
        <taxon>Actinomycetes</taxon>
        <taxon>Micromonosporales</taxon>
        <taxon>Micromonosporaceae</taxon>
        <taxon>Longispora</taxon>
    </lineage>
</organism>
<gene>
    <name evidence="3" type="ORF">IW245_005300</name>
</gene>
<dbReference type="RefSeq" id="WP_197005796.1">
    <property type="nucleotide sequence ID" value="NZ_BONS01000011.1"/>
</dbReference>
<keyword evidence="4" id="KW-1185">Reference proteome</keyword>
<proteinExistence type="predicted"/>
<keyword evidence="2" id="KW-0732">Signal</keyword>
<dbReference type="AlphaFoldDB" id="A0A8J7GJ72"/>
<feature type="region of interest" description="Disordered" evidence="1">
    <location>
        <begin position="24"/>
        <end position="58"/>
    </location>
</feature>
<evidence type="ECO:0000313" key="3">
    <source>
        <dbReference type="EMBL" id="MBG6139106.1"/>
    </source>
</evidence>
<dbReference type="PROSITE" id="PS51257">
    <property type="entry name" value="PROKAR_LIPOPROTEIN"/>
    <property type="match status" value="1"/>
</dbReference>
<evidence type="ECO:0000256" key="2">
    <source>
        <dbReference type="SAM" id="SignalP"/>
    </source>
</evidence>
<dbReference type="Proteomes" id="UP000622552">
    <property type="component" value="Unassembled WGS sequence"/>
</dbReference>
<accession>A0A8J7GJ72</accession>
<evidence type="ECO:0000256" key="1">
    <source>
        <dbReference type="SAM" id="MobiDB-lite"/>
    </source>
</evidence>
<name>A0A8J7GJ72_9ACTN</name>
<feature type="compositionally biased region" description="Low complexity" evidence="1">
    <location>
        <begin position="34"/>
        <end position="48"/>
    </location>
</feature>
<comment type="caution">
    <text evidence="3">The sequence shown here is derived from an EMBL/GenBank/DDBJ whole genome shotgun (WGS) entry which is preliminary data.</text>
</comment>
<protein>
    <submittedName>
        <fullName evidence="3">Uncharacterized protein</fullName>
    </submittedName>
</protein>
<dbReference type="EMBL" id="JADOUF010000001">
    <property type="protein sequence ID" value="MBG6139106.1"/>
    <property type="molecule type" value="Genomic_DNA"/>
</dbReference>
<evidence type="ECO:0000313" key="4">
    <source>
        <dbReference type="Proteomes" id="UP000622552"/>
    </source>
</evidence>
<feature type="chain" id="PRO_5039454292" evidence="2">
    <location>
        <begin position="19"/>
        <end position="169"/>
    </location>
</feature>